<sequence>MSRKSKPLPAPIEADILSLTHEGRGLTRIDGKTVFVDGALPGERVRLRYTRVQRRFDEAEVEAVLTASPDRIAPHCAHFGVCGGCALQHLHPEAQIRIKHESLRDVLEHLGKVTPERWLAPLTAEPWGYRRKARLGVRHVVKKGRTLVGFRERRNSFLADLHHCPVLHPQVGERLDVLAATIDRLSIRDQVPQIELAMGDGPCVLVLRVMQPPTAEDIAHLLALGEREGFHLYLQEGGIDSIRPLPGQAVDLHYSLPNHGVEIGFLPSDFTQVNLELNRRMIDQALTLLDPSPEATVLDLFCGLGNFTLPLARRAATVVGVEGDAGLVERARRNAERNGLSNVQFYLADLQAELSDAALWTRQPFTHALLDPPRSGAWEVLDWLPRLGVERLVYVSCYPTTLARDAERLVHTLGYRLRAAGVMDMFPHTSHVESMALFERVR</sequence>
<feature type="active site" description="Nucleophile" evidence="9 10">
    <location>
        <position position="397"/>
    </location>
</feature>
<dbReference type="GO" id="GO:0005506">
    <property type="term" value="F:iron ion binding"/>
    <property type="evidence" value="ECO:0007669"/>
    <property type="project" value="UniProtKB-UniRule"/>
</dbReference>
<reference evidence="14" key="1">
    <citation type="submission" date="2016-10" db="EMBL/GenBank/DDBJ databases">
        <authorList>
            <person name="Varghese N."/>
            <person name="Submissions S."/>
        </authorList>
    </citation>
    <scope>NUCLEOTIDE SEQUENCE [LARGE SCALE GENOMIC DNA]</scope>
    <source>
        <strain evidence="14">DSM 173</strain>
    </source>
</reference>
<feature type="binding site" evidence="9 10">
    <location>
        <position position="301"/>
    </location>
    <ligand>
        <name>S-adenosyl-L-methionine</name>
        <dbReference type="ChEBI" id="CHEBI:59789"/>
    </ligand>
</feature>
<dbReference type="InterPro" id="IPR012340">
    <property type="entry name" value="NA-bd_OB-fold"/>
</dbReference>
<comment type="function">
    <text evidence="9">Catalyzes the formation of 5-methyl-uridine at position 1939 (m5U1939) in 23S rRNA.</text>
</comment>
<keyword evidence="14" id="KW-1185">Reference proteome</keyword>
<dbReference type="NCBIfam" id="TIGR00479">
    <property type="entry name" value="rumA"/>
    <property type="match status" value="1"/>
</dbReference>
<dbReference type="PANTHER" id="PTHR11061">
    <property type="entry name" value="RNA M5U METHYLTRANSFERASE"/>
    <property type="match status" value="1"/>
</dbReference>
<evidence type="ECO:0000256" key="5">
    <source>
        <dbReference type="ARBA" id="ARBA00022691"/>
    </source>
</evidence>
<feature type="domain" description="TRAM" evidence="12">
    <location>
        <begin position="1"/>
        <end position="63"/>
    </location>
</feature>
<evidence type="ECO:0000256" key="10">
    <source>
        <dbReference type="PROSITE-ProRule" id="PRU01024"/>
    </source>
</evidence>
<keyword evidence="1 9" id="KW-0004">4Fe-4S</keyword>
<feature type="binding site" evidence="9 10">
    <location>
        <position position="272"/>
    </location>
    <ligand>
        <name>S-adenosyl-L-methionine</name>
        <dbReference type="ChEBI" id="CHEBI:59789"/>
    </ligand>
</feature>
<dbReference type="GO" id="GO:0051539">
    <property type="term" value="F:4 iron, 4 sulfur cluster binding"/>
    <property type="evidence" value="ECO:0007669"/>
    <property type="project" value="UniProtKB-KW"/>
</dbReference>
<dbReference type="InterPro" id="IPR010280">
    <property type="entry name" value="U5_MeTrfase_fam"/>
</dbReference>
<dbReference type="InterPro" id="IPR001566">
    <property type="entry name" value="23S_rRNA_MeTrfase_RlmD"/>
</dbReference>
<evidence type="ECO:0000256" key="11">
    <source>
        <dbReference type="PROSITE-ProRule" id="PRU10015"/>
    </source>
</evidence>
<feature type="binding site" evidence="9">
    <location>
        <position position="76"/>
    </location>
    <ligand>
        <name>[4Fe-4S] cluster</name>
        <dbReference type="ChEBI" id="CHEBI:49883"/>
    </ligand>
</feature>
<organism evidence="13 14">
    <name type="scientific">Allochromatium warmingii</name>
    <name type="common">Chromatium warmingii</name>
    <dbReference type="NCBI Taxonomy" id="61595"/>
    <lineage>
        <taxon>Bacteria</taxon>
        <taxon>Pseudomonadati</taxon>
        <taxon>Pseudomonadota</taxon>
        <taxon>Gammaproteobacteria</taxon>
        <taxon>Chromatiales</taxon>
        <taxon>Chromatiaceae</taxon>
        <taxon>Allochromatium</taxon>
    </lineage>
</organism>
<keyword evidence="4 9" id="KW-0808">Transferase</keyword>
<dbReference type="SUPFAM" id="SSF53335">
    <property type="entry name" value="S-adenosyl-L-methionine-dependent methyltransferases"/>
    <property type="match status" value="1"/>
</dbReference>
<dbReference type="HAMAP" id="MF_01010">
    <property type="entry name" value="23SrRNA_methyltr_RlmD"/>
    <property type="match status" value="1"/>
</dbReference>
<evidence type="ECO:0000256" key="7">
    <source>
        <dbReference type="ARBA" id="ARBA00023004"/>
    </source>
</evidence>
<dbReference type="NCBIfam" id="NF009639">
    <property type="entry name" value="PRK13168.1"/>
    <property type="match status" value="1"/>
</dbReference>
<keyword evidence="7 9" id="KW-0408">Iron</keyword>
<dbReference type="InterPro" id="IPR029063">
    <property type="entry name" value="SAM-dependent_MTases_sf"/>
</dbReference>
<dbReference type="InterPro" id="IPR030390">
    <property type="entry name" value="MeTrfase_TrmA_AS"/>
</dbReference>
<dbReference type="Gene3D" id="2.40.50.1070">
    <property type="match status" value="1"/>
</dbReference>
<comment type="similarity">
    <text evidence="9">Belongs to the class I-like SAM-binding methyltransferase superfamily. RNA M5U methyltransferase family. RlmD subfamily.</text>
</comment>
<dbReference type="AlphaFoldDB" id="A0A1H3H5J1"/>
<feature type="active site" evidence="11">
    <location>
        <position position="397"/>
    </location>
</feature>
<evidence type="ECO:0000256" key="6">
    <source>
        <dbReference type="ARBA" id="ARBA00022723"/>
    </source>
</evidence>
<evidence type="ECO:0000256" key="4">
    <source>
        <dbReference type="ARBA" id="ARBA00022679"/>
    </source>
</evidence>
<name>A0A1H3H5J1_ALLWA</name>
<dbReference type="SUPFAM" id="SSF50249">
    <property type="entry name" value="Nucleic acid-binding proteins"/>
    <property type="match status" value="1"/>
</dbReference>
<feature type="binding site" evidence="9">
    <location>
        <position position="349"/>
    </location>
    <ligand>
        <name>S-adenosyl-L-methionine</name>
        <dbReference type="ChEBI" id="CHEBI:59789"/>
    </ligand>
</feature>
<evidence type="ECO:0000256" key="9">
    <source>
        <dbReference type="HAMAP-Rule" id="MF_01010"/>
    </source>
</evidence>
<protein>
    <recommendedName>
        <fullName evidence="9">23S rRNA (uracil(1939)-C(5))-methyltransferase RlmD</fullName>
        <ecNumber evidence="9">2.1.1.190</ecNumber>
    </recommendedName>
    <alternativeName>
        <fullName evidence="9">23S rRNA(m5U1939)-methyltransferase</fullName>
    </alternativeName>
</protein>
<dbReference type="Pfam" id="PF01938">
    <property type="entry name" value="TRAM"/>
    <property type="match status" value="1"/>
</dbReference>
<dbReference type="EMBL" id="FNOW01000030">
    <property type="protein sequence ID" value="SDY10741.1"/>
    <property type="molecule type" value="Genomic_DNA"/>
</dbReference>
<dbReference type="GO" id="GO:0070475">
    <property type="term" value="P:rRNA base methylation"/>
    <property type="evidence" value="ECO:0007669"/>
    <property type="project" value="TreeGrafter"/>
</dbReference>
<keyword evidence="8 9" id="KW-0411">Iron-sulfur</keyword>
<dbReference type="GO" id="GO:0003723">
    <property type="term" value="F:RNA binding"/>
    <property type="evidence" value="ECO:0007669"/>
    <property type="project" value="InterPro"/>
</dbReference>
<feature type="binding site" evidence="9">
    <location>
        <position position="85"/>
    </location>
    <ligand>
        <name>[4Fe-4S] cluster</name>
        <dbReference type="ChEBI" id="CHEBI:49883"/>
    </ligand>
</feature>
<keyword evidence="3 9" id="KW-0489">Methyltransferase</keyword>
<comment type="catalytic activity">
    <reaction evidence="9">
        <text>uridine(1939) in 23S rRNA + S-adenosyl-L-methionine = 5-methyluridine(1939) in 23S rRNA + S-adenosyl-L-homocysteine + H(+)</text>
        <dbReference type="Rhea" id="RHEA:42908"/>
        <dbReference type="Rhea" id="RHEA-COMP:10278"/>
        <dbReference type="Rhea" id="RHEA-COMP:10279"/>
        <dbReference type="ChEBI" id="CHEBI:15378"/>
        <dbReference type="ChEBI" id="CHEBI:57856"/>
        <dbReference type="ChEBI" id="CHEBI:59789"/>
        <dbReference type="ChEBI" id="CHEBI:65315"/>
        <dbReference type="ChEBI" id="CHEBI:74447"/>
        <dbReference type="EC" id="2.1.1.190"/>
    </reaction>
</comment>
<keyword evidence="5 9" id="KW-0949">S-adenosyl-L-methionine</keyword>
<feature type="binding site" evidence="9">
    <location>
        <position position="164"/>
    </location>
    <ligand>
        <name>[4Fe-4S] cluster</name>
        <dbReference type="ChEBI" id="CHEBI:49883"/>
    </ligand>
</feature>
<feature type="binding site" evidence="9">
    <location>
        <position position="82"/>
    </location>
    <ligand>
        <name>[4Fe-4S] cluster</name>
        <dbReference type="ChEBI" id="CHEBI:49883"/>
    </ligand>
</feature>
<dbReference type="CDD" id="cd02440">
    <property type="entry name" value="AdoMet_MTases"/>
    <property type="match status" value="1"/>
</dbReference>
<evidence type="ECO:0000313" key="14">
    <source>
        <dbReference type="Proteomes" id="UP000198672"/>
    </source>
</evidence>
<dbReference type="InterPro" id="IPR030391">
    <property type="entry name" value="MeTrfase_TrmA_CS"/>
</dbReference>
<dbReference type="Pfam" id="PF05958">
    <property type="entry name" value="tRNA_U5-meth_tr"/>
    <property type="match status" value="1"/>
</dbReference>
<dbReference type="PROSITE" id="PS50926">
    <property type="entry name" value="TRAM"/>
    <property type="match status" value="1"/>
</dbReference>
<evidence type="ECO:0000256" key="2">
    <source>
        <dbReference type="ARBA" id="ARBA00022552"/>
    </source>
</evidence>
<dbReference type="PROSITE" id="PS01230">
    <property type="entry name" value="TRMA_1"/>
    <property type="match status" value="1"/>
</dbReference>
<dbReference type="EC" id="2.1.1.190" evidence="9"/>
<dbReference type="OrthoDB" id="9804590at2"/>
<feature type="binding site" evidence="9">
    <location>
        <position position="306"/>
    </location>
    <ligand>
        <name>S-adenosyl-L-methionine</name>
        <dbReference type="ChEBI" id="CHEBI:59789"/>
    </ligand>
</feature>
<evidence type="ECO:0000256" key="3">
    <source>
        <dbReference type="ARBA" id="ARBA00022603"/>
    </source>
</evidence>
<gene>
    <name evidence="9" type="primary">rlmD</name>
    <name evidence="13" type="ORF">SAMN05421644_1305</name>
</gene>
<dbReference type="PANTHER" id="PTHR11061:SF49">
    <property type="entry name" value="23S RRNA (URACIL(1939)-C(5))-METHYLTRANSFERASE RLMD"/>
    <property type="match status" value="1"/>
</dbReference>
<feature type="binding site" evidence="9 10">
    <location>
        <position position="371"/>
    </location>
    <ligand>
        <name>S-adenosyl-L-methionine</name>
        <dbReference type="ChEBI" id="CHEBI:59789"/>
    </ligand>
</feature>
<evidence type="ECO:0000313" key="13">
    <source>
        <dbReference type="EMBL" id="SDY10741.1"/>
    </source>
</evidence>
<dbReference type="GO" id="GO:0070041">
    <property type="term" value="F:rRNA (uridine-C5-)-methyltransferase activity"/>
    <property type="evidence" value="ECO:0007669"/>
    <property type="project" value="UniProtKB-UniRule"/>
</dbReference>
<dbReference type="InterPro" id="IPR002792">
    <property type="entry name" value="TRAM_dom"/>
</dbReference>
<evidence type="ECO:0000256" key="8">
    <source>
        <dbReference type="ARBA" id="ARBA00023014"/>
    </source>
</evidence>
<keyword evidence="2 9" id="KW-0698">rRNA processing</keyword>
<dbReference type="FunFam" id="2.40.50.140:FF:000097">
    <property type="entry name" value="23S rRNA (uracil(1939)-C(5))-methyltransferase RlmD"/>
    <property type="match status" value="1"/>
</dbReference>
<dbReference type="Proteomes" id="UP000198672">
    <property type="component" value="Unassembled WGS sequence"/>
</dbReference>
<dbReference type="RefSeq" id="WP_091334273.1">
    <property type="nucleotide sequence ID" value="NZ_FNOW01000030.1"/>
</dbReference>
<dbReference type="PROSITE" id="PS51687">
    <property type="entry name" value="SAM_MT_RNA_M5U"/>
    <property type="match status" value="1"/>
</dbReference>
<evidence type="ECO:0000256" key="1">
    <source>
        <dbReference type="ARBA" id="ARBA00022485"/>
    </source>
</evidence>
<dbReference type="PROSITE" id="PS01231">
    <property type="entry name" value="TRMA_2"/>
    <property type="match status" value="1"/>
</dbReference>
<dbReference type="Gene3D" id="3.40.50.150">
    <property type="entry name" value="Vaccinia Virus protein VP39"/>
    <property type="match status" value="1"/>
</dbReference>
<feature type="binding site" evidence="9 10">
    <location>
        <position position="322"/>
    </location>
    <ligand>
        <name>S-adenosyl-L-methionine</name>
        <dbReference type="ChEBI" id="CHEBI:59789"/>
    </ligand>
</feature>
<accession>A0A1H3H5J1</accession>
<dbReference type="Gene3D" id="2.40.50.140">
    <property type="entry name" value="Nucleic acid-binding proteins"/>
    <property type="match status" value="1"/>
</dbReference>
<keyword evidence="6 9" id="KW-0479">Metal-binding</keyword>
<evidence type="ECO:0000259" key="12">
    <source>
        <dbReference type="PROSITE" id="PS50926"/>
    </source>
</evidence>
<dbReference type="STRING" id="61595.SAMN05421644_1305"/>
<proteinExistence type="inferred from homology"/>